<comment type="caution">
    <text evidence="1">The sequence shown here is derived from an EMBL/GenBank/DDBJ whole genome shotgun (WGS) entry which is preliminary data.</text>
</comment>
<reference evidence="1" key="1">
    <citation type="submission" date="2022-10" db="EMBL/GenBank/DDBJ databases">
        <title>Culturing micro-colonial fungi from biological soil crusts in the Mojave desert and describing Neophaeococcomyces mojavensis, and introducing the new genera and species Taxawa tesnikishii.</title>
        <authorList>
            <person name="Kurbessoian T."/>
            <person name="Stajich J.E."/>
        </authorList>
    </citation>
    <scope>NUCLEOTIDE SEQUENCE</scope>
    <source>
        <strain evidence="1">TK_41</strain>
    </source>
</reference>
<gene>
    <name evidence="1" type="ORF">H2200_001071</name>
</gene>
<name>A0AA38XK62_9EURO</name>
<organism evidence="1 2">
    <name type="scientific">Cladophialophora chaetospira</name>
    <dbReference type="NCBI Taxonomy" id="386627"/>
    <lineage>
        <taxon>Eukaryota</taxon>
        <taxon>Fungi</taxon>
        <taxon>Dikarya</taxon>
        <taxon>Ascomycota</taxon>
        <taxon>Pezizomycotina</taxon>
        <taxon>Eurotiomycetes</taxon>
        <taxon>Chaetothyriomycetidae</taxon>
        <taxon>Chaetothyriales</taxon>
        <taxon>Herpotrichiellaceae</taxon>
        <taxon>Cladophialophora</taxon>
    </lineage>
</organism>
<evidence type="ECO:0000313" key="2">
    <source>
        <dbReference type="Proteomes" id="UP001172673"/>
    </source>
</evidence>
<proteinExistence type="predicted"/>
<keyword evidence="2" id="KW-1185">Reference proteome</keyword>
<dbReference type="Proteomes" id="UP001172673">
    <property type="component" value="Unassembled WGS sequence"/>
</dbReference>
<dbReference type="AlphaFoldDB" id="A0AA38XK62"/>
<protein>
    <submittedName>
        <fullName evidence="1">Uncharacterized protein</fullName>
    </submittedName>
</protein>
<sequence length="112" mass="12496">MWTREATSDAALKERLLSALGRQTPAGFKNQKVFPRLRIKSPHPNEHQSFPTKDSTACMATVTGIPDLHVMIVNEKEVAAFNATRQNYKLDSSANLIILISVKTDASRTNRM</sequence>
<evidence type="ECO:0000313" key="1">
    <source>
        <dbReference type="EMBL" id="KAJ9614997.1"/>
    </source>
</evidence>
<dbReference type="EMBL" id="JAPDRK010000002">
    <property type="protein sequence ID" value="KAJ9614997.1"/>
    <property type="molecule type" value="Genomic_DNA"/>
</dbReference>
<accession>A0AA38XK62</accession>